<reference evidence="3 4" key="1">
    <citation type="submission" date="2019-10" db="EMBL/GenBank/DDBJ databases">
        <title>Prolixibacter strains distinguished by the presence of nitrate reductase genes were adept at nitrate-dependent anaerobic corrosion of metallic iron and carbon steel.</title>
        <authorList>
            <person name="Iino T."/>
            <person name="Shono N."/>
            <person name="Ito K."/>
            <person name="Nakamura R."/>
            <person name="Sueoka K."/>
            <person name="Harayama S."/>
            <person name="Ohkuma M."/>
        </authorList>
    </citation>
    <scope>NUCLEOTIDE SEQUENCE [LARGE SCALE GENOMIC DNA]</scope>
    <source>
        <strain evidence="3 4">JCM 13498</strain>
    </source>
</reference>
<dbReference type="InterPro" id="IPR029069">
    <property type="entry name" value="HotDog_dom_sf"/>
</dbReference>
<dbReference type="SUPFAM" id="SSF54637">
    <property type="entry name" value="Thioesterase/thiol ester dehydrase-isomerase"/>
    <property type="match status" value="1"/>
</dbReference>
<dbReference type="InterPro" id="IPR050563">
    <property type="entry name" value="4-hydroxybenzoyl-CoA_TE"/>
</dbReference>
<evidence type="ECO:0000313" key="4">
    <source>
        <dbReference type="Proteomes" id="UP000391834"/>
    </source>
</evidence>
<proteinExistence type="inferred from homology"/>
<evidence type="ECO:0000256" key="1">
    <source>
        <dbReference type="ARBA" id="ARBA00005953"/>
    </source>
</evidence>
<dbReference type="AlphaFoldDB" id="A0A5M4B511"/>
<dbReference type="PANTHER" id="PTHR31793">
    <property type="entry name" value="4-HYDROXYBENZOYL-COA THIOESTERASE FAMILY MEMBER"/>
    <property type="match status" value="1"/>
</dbReference>
<accession>A0A5M4B511</accession>
<dbReference type="OrthoDB" id="9799036at2"/>
<dbReference type="EMBL" id="BLAX01000001">
    <property type="protein sequence ID" value="GET34981.1"/>
    <property type="molecule type" value="Genomic_DNA"/>
</dbReference>
<keyword evidence="4" id="KW-1185">Reference proteome</keyword>
<evidence type="ECO:0000256" key="2">
    <source>
        <dbReference type="ARBA" id="ARBA00022801"/>
    </source>
</evidence>
<comment type="caution">
    <text evidence="3">The sequence shown here is derived from an EMBL/GenBank/DDBJ whole genome shotgun (WGS) entry which is preliminary data.</text>
</comment>
<name>A0A5M4B511_9BACT</name>
<evidence type="ECO:0000313" key="3">
    <source>
        <dbReference type="EMBL" id="GET34981.1"/>
    </source>
</evidence>
<dbReference type="Pfam" id="PF13279">
    <property type="entry name" value="4HBT_2"/>
    <property type="match status" value="1"/>
</dbReference>
<gene>
    <name evidence="3" type="primary">ysmA</name>
    <name evidence="3" type="ORF">PbJCM13498_38440</name>
</gene>
<dbReference type="PANTHER" id="PTHR31793:SF27">
    <property type="entry name" value="NOVEL THIOESTERASE SUPERFAMILY DOMAIN AND SAPOSIN A-TYPE DOMAIN CONTAINING PROTEIN (0610012H03RIK)"/>
    <property type="match status" value="1"/>
</dbReference>
<dbReference type="GO" id="GO:0047617">
    <property type="term" value="F:fatty acyl-CoA hydrolase activity"/>
    <property type="evidence" value="ECO:0007669"/>
    <property type="project" value="TreeGrafter"/>
</dbReference>
<dbReference type="CDD" id="cd00586">
    <property type="entry name" value="4HBT"/>
    <property type="match status" value="1"/>
</dbReference>
<sequence>MKVSLKNKNMRITDTEFPLQLSRKIDWSGLDYFGHVNNISYFRYIQTARVNYMEHIGLVESYSTEKKGPIVASCKCDFIQPLFYPGDITIRSSINFIKKTSFGIYHQILNDKGEIAADAQDVMVMFDFEKNAKSPVTAELREIIEQLENKHIGKNRE</sequence>
<dbReference type="Gene3D" id="3.10.129.10">
    <property type="entry name" value="Hotdog Thioesterase"/>
    <property type="match status" value="1"/>
</dbReference>
<dbReference type="Proteomes" id="UP000391834">
    <property type="component" value="Unassembled WGS sequence"/>
</dbReference>
<organism evidence="3 4">
    <name type="scientific">Prolixibacter bellariivorans</name>
    <dbReference type="NCBI Taxonomy" id="314319"/>
    <lineage>
        <taxon>Bacteria</taxon>
        <taxon>Pseudomonadati</taxon>
        <taxon>Bacteroidota</taxon>
        <taxon>Bacteroidia</taxon>
        <taxon>Marinilabiliales</taxon>
        <taxon>Prolixibacteraceae</taxon>
        <taxon>Prolixibacter</taxon>
    </lineage>
</organism>
<protein>
    <submittedName>
        <fullName evidence="3">Thioesterase</fullName>
    </submittedName>
</protein>
<comment type="similarity">
    <text evidence="1">Belongs to the 4-hydroxybenzoyl-CoA thioesterase family.</text>
</comment>
<keyword evidence="2" id="KW-0378">Hydrolase</keyword>